<dbReference type="AlphaFoldDB" id="A0A1L5PI13"/>
<reference evidence="1 2" key="1">
    <citation type="submission" date="2016-09" db="EMBL/GenBank/DDBJ databases">
        <title>The complete genome sequences of Rhizobium gallicum, symbiovars gallicum and phaseoli, symbionts associated to common bean (Phaseolus vulgaris).</title>
        <authorList>
            <person name="Bustos P."/>
            <person name="Santamaria R.I."/>
            <person name="Perez-Carrascal O.M."/>
            <person name="Juarez S."/>
            <person name="Lozano L."/>
            <person name="Martinez-Flores I."/>
            <person name="Martinez-Romero E."/>
            <person name="Cevallos M."/>
            <person name="Romero D."/>
            <person name="Davila G."/>
            <person name="Gonzalez V."/>
        </authorList>
    </citation>
    <scope>NUCLEOTIDE SEQUENCE [LARGE SCALE GENOMIC DNA]</scope>
    <source>
        <strain evidence="1 2">8C-3</strain>
        <plasmid evidence="2">Plasmid prsp8c3c</plasmid>
    </source>
</reference>
<gene>
    <name evidence="1" type="ORF">AM571_PC02132</name>
</gene>
<name>A0A1L5PI13_RHIET</name>
<protein>
    <submittedName>
        <fullName evidence="1">Uncharacterized protein</fullName>
    </submittedName>
</protein>
<proteinExistence type="predicted"/>
<evidence type="ECO:0000313" key="2">
    <source>
        <dbReference type="Proteomes" id="UP000185109"/>
    </source>
</evidence>
<evidence type="ECO:0000313" key="1">
    <source>
        <dbReference type="EMBL" id="APO79858.1"/>
    </source>
</evidence>
<geneLocation type="plasmid" evidence="2">
    <name>prsp8c3c</name>
</geneLocation>
<dbReference type="Proteomes" id="UP000185109">
    <property type="component" value="Plasmid pRsp8C3c"/>
</dbReference>
<dbReference type="EMBL" id="CP017244">
    <property type="protein sequence ID" value="APO79858.1"/>
    <property type="molecule type" value="Genomic_DNA"/>
</dbReference>
<organism evidence="1 2">
    <name type="scientific">Rhizobium etli 8C-3</name>
    <dbReference type="NCBI Taxonomy" id="538025"/>
    <lineage>
        <taxon>Bacteria</taxon>
        <taxon>Pseudomonadati</taxon>
        <taxon>Pseudomonadota</taxon>
        <taxon>Alphaproteobacteria</taxon>
        <taxon>Hyphomicrobiales</taxon>
        <taxon>Rhizobiaceae</taxon>
        <taxon>Rhizobium/Agrobacterium group</taxon>
        <taxon>Rhizobium</taxon>
    </lineage>
</organism>
<keyword evidence="1" id="KW-0614">Plasmid</keyword>
<accession>A0A1L5PI13</accession>
<sequence length="79" mass="8442">MVGQDCSGNCFRVKKGKQFPGVFVPSLPQDLEITPALEKSWQSGHLATANAPVSVCRRATTCVGLTTPQGDRLKSVVII</sequence>